<reference evidence="2 3" key="1">
    <citation type="submission" date="2018-06" db="EMBL/GenBank/DDBJ databases">
        <authorList>
            <consortium name="Pathogen Informatics"/>
            <person name="Doyle S."/>
        </authorList>
    </citation>
    <scope>NUCLEOTIDE SEQUENCE [LARGE SCALE GENOMIC DNA]</scope>
    <source>
        <strain evidence="2 3">NCTC11801</strain>
    </source>
</reference>
<proteinExistence type="predicted"/>
<feature type="domain" description="Resolvase HTH" evidence="1">
    <location>
        <begin position="157"/>
        <end position="191"/>
    </location>
</feature>
<dbReference type="Pfam" id="PF02796">
    <property type="entry name" value="HTH_7"/>
    <property type="match status" value="1"/>
</dbReference>
<dbReference type="RefSeq" id="WP_254178914.1">
    <property type="nucleotide sequence ID" value="NZ_CP077317.1"/>
</dbReference>
<dbReference type="Gene3D" id="3.40.50.1390">
    <property type="entry name" value="Resolvase, N-terminal catalytic domain"/>
    <property type="match status" value="1"/>
</dbReference>
<dbReference type="GO" id="GO:0003677">
    <property type="term" value="F:DNA binding"/>
    <property type="evidence" value="ECO:0007669"/>
    <property type="project" value="InterPro"/>
</dbReference>
<evidence type="ECO:0000259" key="1">
    <source>
        <dbReference type="Pfam" id="PF02796"/>
    </source>
</evidence>
<dbReference type="GO" id="GO:0000150">
    <property type="term" value="F:DNA strand exchange activity"/>
    <property type="evidence" value="ECO:0007669"/>
    <property type="project" value="InterPro"/>
</dbReference>
<dbReference type="InterPro" id="IPR036162">
    <property type="entry name" value="Resolvase-like_N_sf"/>
</dbReference>
<dbReference type="InterPro" id="IPR006120">
    <property type="entry name" value="Resolvase_HTH_dom"/>
</dbReference>
<dbReference type="SUPFAM" id="SSF53041">
    <property type="entry name" value="Resolvase-like"/>
    <property type="match status" value="1"/>
</dbReference>
<sequence length="194" mass="22630">MSHYAYIRVRHDDSDALANLEQYTQEIVTFYPEVKDNIIIERQPLLDVKLPPPQLMEHIDHILTPEDTLITSSLDDIGNNIQQATQILSRCHELGMAVIILNQSITNIFEQKFFLLDVLNLLNDLDGSYKILKLSRRHYISLSQNKSLGRPAGSKYKDYIYELRCKGYKQREIANKLNISLSTIKRHWNKNIFE</sequence>
<dbReference type="GeneID" id="93672549"/>
<dbReference type="Proteomes" id="UP000254208">
    <property type="component" value="Unassembled WGS sequence"/>
</dbReference>
<protein>
    <submittedName>
        <fullName evidence="2">Resolvase, N terminal domain</fullName>
    </submittedName>
</protein>
<evidence type="ECO:0000313" key="3">
    <source>
        <dbReference type="Proteomes" id="UP000254208"/>
    </source>
</evidence>
<dbReference type="AlphaFoldDB" id="A0A379FPA3"/>
<evidence type="ECO:0000313" key="2">
    <source>
        <dbReference type="EMBL" id="SUC30634.1"/>
    </source>
</evidence>
<gene>
    <name evidence="2" type="ORF">NCTC11801_01564</name>
</gene>
<accession>A0A379FPA3</accession>
<organism evidence="2 3">
    <name type="scientific">Providencia rettgeri</name>
    <dbReference type="NCBI Taxonomy" id="587"/>
    <lineage>
        <taxon>Bacteria</taxon>
        <taxon>Pseudomonadati</taxon>
        <taxon>Pseudomonadota</taxon>
        <taxon>Gammaproteobacteria</taxon>
        <taxon>Enterobacterales</taxon>
        <taxon>Morganellaceae</taxon>
        <taxon>Providencia</taxon>
    </lineage>
</organism>
<dbReference type="InterPro" id="IPR036388">
    <property type="entry name" value="WH-like_DNA-bd_sf"/>
</dbReference>
<dbReference type="Gene3D" id="1.10.10.10">
    <property type="entry name" value="Winged helix-like DNA-binding domain superfamily/Winged helix DNA-binding domain"/>
    <property type="match status" value="1"/>
</dbReference>
<name>A0A379FPA3_PRORE</name>
<dbReference type="EMBL" id="UGTZ01000001">
    <property type="protein sequence ID" value="SUC30634.1"/>
    <property type="molecule type" value="Genomic_DNA"/>
</dbReference>